<proteinExistence type="predicted"/>
<organism evidence="1 2">
    <name type="scientific">Sphingobium nicotianae</name>
    <dbReference type="NCBI Taxonomy" id="2782607"/>
    <lineage>
        <taxon>Bacteria</taxon>
        <taxon>Pseudomonadati</taxon>
        <taxon>Pseudomonadota</taxon>
        <taxon>Alphaproteobacteria</taxon>
        <taxon>Sphingomonadales</taxon>
        <taxon>Sphingomonadaceae</taxon>
        <taxon>Sphingobium</taxon>
    </lineage>
</organism>
<accession>A0A9X1DBG3</accession>
<keyword evidence="2" id="KW-1185">Reference proteome</keyword>
<evidence type="ECO:0008006" key="3">
    <source>
        <dbReference type="Google" id="ProtNLM"/>
    </source>
</evidence>
<dbReference type="RefSeq" id="WP_214622597.1">
    <property type="nucleotide sequence ID" value="NZ_JAHGAW010000004.1"/>
</dbReference>
<dbReference type="Proteomes" id="UP001138757">
    <property type="component" value="Unassembled WGS sequence"/>
</dbReference>
<protein>
    <recommendedName>
        <fullName evidence="3">Host specificity protein</fullName>
    </recommendedName>
</protein>
<evidence type="ECO:0000313" key="1">
    <source>
        <dbReference type="EMBL" id="MBT2186864.1"/>
    </source>
</evidence>
<reference evidence="1" key="1">
    <citation type="submission" date="2021-05" db="EMBL/GenBank/DDBJ databases">
        <title>Genome of Sphingobium sp. strain.</title>
        <authorList>
            <person name="Fan R."/>
        </authorList>
    </citation>
    <scope>NUCLEOTIDE SEQUENCE</scope>
    <source>
        <strain evidence="1">H33</strain>
    </source>
</reference>
<comment type="caution">
    <text evidence="1">The sequence shown here is derived from an EMBL/GenBank/DDBJ whole genome shotgun (WGS) entry which is preliminary data.</text>
</comment>
<dbReference type="AlphaFoldDB" id="A0A9X1DBG3"/>
<gene>
    <name evidence="1" type="ORF">KK488_07875</name>
</gene>
<name>A0A9X1DBG3_9SPHN</name>
<dbReference type="EMBL" id="JAHGAW010000004">
    <property type="protein sequence ID" value="MBT2186864.1"/>
    <property type="molecule type" value="Genomic_DNA"/>
</dbReference>
<evidence type="ECO:0000313" key="2">
    <source>
        <dbReference type="Proteomes" id="UP001138757"/>
    </source>
</evidence>
<sequence>MATLVLTALDSAVGGTIGGIGAAVGGAIGALAGQSVDALIFRPGSRSGPRLSDLHVQTSRYGAGVPRLYGTIRAAGTVIWSTDFQENSASSGGKGQPTITRYSYSSSFAVLLSARSIIGIGRIWADGNLLRGAAGDFKAPVGAFRIYPGGEDQMIDPLIAADVGIEEAPAYRGCAYAVFEDLQLADFGNRIPSLTFEVIGDAEPMGVAAIVSDLTG</sequence>